<feature type="DNA-binding region" description="H-T-H motif" evidence="4">
    <location>
        <begin position="29"/>
        <end position="48"/>
    </location>
</feature>
<keyword evidence="2 4" id="KW-0238">DNA-binding</keyword>
<dbReference type="PANTHER" id="PTHR30055:SF220">
    <property type="entry name" value="TETR-FAMILY REGULATORY PROTEIN"/>
    <property type="match status" value="1"/>
</dbReference>
<evidence type="ECO:0000313" key="6">
    <source>
        <dbReference type="EMBL" id="GIF89340.1"/>
    </source>
</evidence>
<dbReference type="AlphaFoldDB" id="A0A8J3K252"/>
<evidence type="ECO:0000256" key="3">
    <source>
        <dbReference type="ARBA" id="ARBA00023163"/>
    </source>
</evidence>
<evidence type="ECO:0000256" key="4">
    <source>
        <dbReference type="PROSITE-ProRule" id="PRU00335"/>
    </source>
</evidence>
<dbReference type="Gene3D" id="1.10.357.10">
    <property type="entry name" value="Tetracycline Repressor, domain 2"/>
    <property type="match status" value="1"/>
</dbReference>
<dbReference type="InterPro" id="IPR050109">
    <property type="entry name" value="HTH-type_TetR-like_transc_reg"/>
</dbReference>
<dbReference type="InterPro" id="IPR025996">
    <property type="entry name" value="MT1864/Rv1816-like_C"/>
</dbReference>
<protein>
    <submittedName>
        <fullName evidence="6">TetR family transcriptional regulator</fullName>
    </submittedName>
</protein>
<dbReference type="InterPro" id="IPR009057">
    <property type="entry name" value="Homeodomain-like_sf"/>
</dbReference>
<name>A0A8J3K252_9ACTN</name>
<evidence type="ECO:0000259" key="5">
    <source>
        <dbReference type="PROSITE" id="PS50977"/>
    </source>
</evidence>
<proteinExistence type="predicted"/>
<comment type="caution">
    <text evidence="6">The sequence shown here is derived from an EMBL/GenBank/DDBJ whole genome shotgun (WGS) entry which is preliminary data.</text>
</comment>
<accession>A0A8J3K252</accession>
<dbReference type="PROSITE" id="PS50977">
    <property type="entry name" value="HTH_TETR_2"/>
    <property type="match status" value="1"/>
</dbReference>
<keyword evidence="3" id="KW-0804">Transcription</keyword>
<dbReference type="SUPFAM" id="SSF46689">
    <property type="entry name" value="Homeodomain-like"/>
    <property type="match status" value="1"/>
</dbReference>
<dbReference type="Pfam" id="PF00440">
    <property type="entry name" value="TetR_N"/>
    <property type="match status" value="1"/>
</dbReference>
<dbReference type="Proteomes" id="UP000619293">
    <property type="component" value="Unassembled WGS sequence"/>
</dbReference>
<dbReference type="RefSeq" id="WP_191839276.1">
    <property type="nucleotide sequence ID" value="NZ_BAAALB010000006.1"/>
</dbReference>
<dbReference type="EMBL" id="BONG01000015">
    <property type="protein sequence ID" value="GIF89340.1"/>
    <property type="molecule type" value="Genomic_DNA"/>
</dbReference>
<evidence type="ECO:0000313" key="7">
    <source>
        <dbReference type="Proteomes" id="UP000619293"/>
    </source>
</evidence>
<keyword evidence="1" id="KW-0805">Transcription regulation</keyword>
<gene>
    <name evidence="6" type="ORF">Cch02nite_27840</name>
</gene>
<reference evidence="6 7" key="1">
    <citation type="submission" date="2021-01" db="EMBL/GenBank/DDBJ databases">
        <title>Whole genome shotgun sequence of Catellatospora chokoriensis NBRC 107358.</title>
        <authorList>
            <person name="Komaki H."/>
            <person name="Tamura T."/>
        </authorList>
    </citation>
    <scope>NUCLEOTIDE SEQUENCE [LARGE SCALE GENOMIC DNA]</scope>
    <source>
        <strain evidence="6 7">NBRC 107358</strain>
    </source>
</reference>
<dbReference type="SUPFAM" id="SSF48498">
    <property type="entry name" value="Tetracyclin repressor-like, C-terminal domain"/>
    <property type="match status" value="1"/>
</dbReference>
<evidence type="ECO:0000256" key="2">
    <source>
        <dbReference type="ARBA" id="ARBA00023125"/>
    </source>
</evidence>
<feature type="domain" description="HTH tetR-type" evidence="5">
    <location>
        <begin position="6"/>
        <end position="66"/>
    </location>
</feature>
<keyword evidence="7" id="KW-1185">Reference proteome</keyword>
<dbReference type="InterPro" id="IPR001647">
    <property type="entry name" value="HTH_TetR"/>
</dbReference>
<dbReference type="GO" id="GO:0003700">
    <property type="term" value="F:DNA-binding transcription factor activity"/>
    <property type="evidence" value="ECO:0007669"/>
    <property type="project" value="TreeGrafter"/>
</dbReference>
<sequence length="191" mass="20797">MPDPDTTLRARLIEVGVDLLTREGPGSLTLREIARRAGVSHGAPRRYFPSHLSLLSAIAQVGYQDLGGRIAGLRDEADPRAGLLALGRGYLDFARTQRGMFELMFRHELLRGNQIGLRDASRQLFGVLVDLVSRARHGVTAPEPVVVAGALWANLHGIAQLWLWGSLQMTVQTDDVDPLLRAALDAHLGPA</sequence>
<dbReference type="PANTHER" id="PTHR30055">
    <property type="entry name" value="HTH-TYPE TRANSCRIPTIONAL REGULATOR RUTR"/>
    <property type="match status" value="1"/>
</dbReference>
<dbReference type="InterPro" id="IPR036271">
    <property type="entry name" value="Tet_transcr_reg_TetR-rel_C_sf"/>
</dbReference>
<dbReference type="Pfam" id="PF13305">
    <property type="entry name" value="TetR_C_33"/>
    <property type="match status" value="1"/>
</dbReference>
<evidence type="ECO:0000256" key="1">
    <source>
        <dbReference type="ARBA" id="ARBA00023015"/>
    </source>
</evidence>
<organism evidence="6 7">
    <name type="scientific">Catellatospora chokoriensis</name>
    <dbReference type="NCBI Taxonomy" id="310353"/>
    <lineage>
        <taxon>Bacteria</taxon>
        <taxon>Bacillati</taxon>
        <taxon>Actinomycetota</taxon>
        <taxon>Actinomycetes</taxon>
        <taxon>Micromonosporales</taxon>
        <taxon>Micromonosporaceae</taxon>
        <taxon>Catellatospora</taxon>
    </lineage>
</organism>
<dbReference type="GO" id="GO:0000976">
    <property type="term" value="F:transcription cis-regulatory region binding"/>
    <property type="evidence" value="ECO:0007669"/>
    <property type="project" value="TreeGrafter"/>
</dbReference>